<dbReference type="SUPFAM" id="SSF46689">
    <property type="entry name" value="Homeodomain-like"/>
    <property type="match status" value="1"/>
</dbReference>
<dbReference type="Gene3D" id="1.10.10.60">
    <property type="entry name" value="Homeodomain-like"/>
    <property type="match status" value="1"/>
</dbReference>
<accession>A0A8C4JN34</accession>
<dbReference type="Pfam" id="PF03221">
    <property type="entry name" value="HTH_Tnp_Tc5"/>
    <property type="match status" value="1"/>
</dbReference>
<dbReference type="InterPro" id="IPR004875">
    <property type="entry name" value="DDE_SF_endonuclease_dom"/>
</dbReference>
<proteinExistence type="predicted"/>
<name>A0A8C4JN34_DRONO</name>
<evidence type="ECO:0000256" key="2">
    <source>
        <dbReference type="ARBA" id="ARBA00023125"/>
    </source>
</evidence>
<dbReference type="PANTHER" id="PTHR19303">
    <property type="entry name" value="TRANSPOSON"/>
    <property type="match status" value="1"/>
</dbReference>
<dbReference type="InterPro" id="IPR050863">
    <property type="entry name" value="CenT-Element_Derived"/>
</dbReference>
<evidence type="ECO:0000313" key="6">
    <source>
        <dbReference type="Proteomes" id="UP000694423"/>
    </source>
</evidence>
<organism evidence="5 6">
    <name type="scientific">Dromaius novaehollandiae</name>
    <name type="common">Emu</name>
    <dbReference type="NCBI Taxonomy" id="8790"/>
    <lineage>
        <taxon>Eukaryota</taxon>
        <taxon>Metazoa</taxon>
        <taxon>Chordata</taxon>
        <taxon>Craniata</taxon>
        <taxon>Vertebrata</taxon>
        <taxon>Euteleostomi</taxon>
        <taxon>Archelosauria</taxon>
        <taxon>Archosauria</taxon>
        <taxon>Dinosauria</taxon>
        <taxon>Saurischia</taxon>
        <taxon>Theropoda</taxon>
        <taxon>Coelurosauria</taxon>
        <taxon>Aves</taxon>
        <taxon>Palaeognathae</taxon>
        <taxon>Casuariiformes</taxon>
        <taxon>Dromaiidae</taxon>
        <taxon>Dromaius</taxon>
    </lineage>
</organism>
<dbReference type="Proteomes" id="UP000694423">
    <property type="component" value="Unplaced"/>
</dbReference>
<dbReference type="PANTHER" id="PTHR19303:SF26">
    <property type="entry name" value="TIGGER TRANSPOSABLE ELEMENT-DERIVED PROTEIN 1"/>
    <property type="match status" value="1"/>
</dbReference>
<evidence type="ECO:0000259" key="4">
    <source>
        <dbReference type="PROSITE" id="PS51253"/>
    </source>
</evidence>
<dbReference type="Pfam" id="PF03184">
    <property type="entry name" value="DDE_1"/>
    <property type="match status" value="1"/>
</dbReference>
<dbReference type="InterPro" id="IPR007889">
    <property type="entry name" value="HTH_Psq"/>
</dbReference>
<dbReference type="GO" id="GO:0005634">
    <property type="term" value="C:nucleus"/>
    <property type="evidence" value="ECO:0007669"/>
    <property type="project" value="UniProtKB-SubCell"/>
</dbReference>
<reference evidence="5" key="2">
    <citation type="submission" date="2025-09" db="UniProtKB">
        <authorList>
            <consortium name="Ensembl"/>
        </authorList>
    </citation>
    <scope>IDENTIFICATION</scope>
</reference>
<dbReference type="GO" id="GO:0003677">
    <property type="term" value="F:DNA binding"/>
    <property type="evidence" value="ECO:0007669"/>
    <property type="project" value="UniProtKB-KW"/>
</dbReference>
<dbReference type="SMART" id="SM00674">
    <property type="entry name" value="CENPB"/>
    <property type="match status" value="1"/>
</dbReference>
<protein>
    <recommendedName>
        <fullName evidence="4">HTH CENPB-type domain-containing protein</fullName>
    </recommendedName>
</protein>
<dbReference type="PROSITE" id="PS51253">
    <property type="entry name" value="HTH_CENPB"/>
    <property type="match status" value="1"/>
</dbReference>
<keyword evidence="3" id="KW-0539">Nucleus</keyword>
<evidence type="ECO:0000313" key="5">
    <source>
        <dbReference type="Ensembl" id="ENSDNVP00000009149.1"/>
    </source>
</evidence>
<sequence>MPSKPLKYERKSRTSLTLNQKPEMIKLGEEGMLKAERGRKPGLLKRNSLIADREKVLVVWIKDQTSHNIPLSQSLIQSKARTLFNSVKAERGEEAAEEKFEVSRGGFMRFKERSHLHNIKVQGEAASADVEAAASYPEDLARIVDGGGYIKQQIPNIDETASYWKKMLSRTFVAREEKSMPGFKAPKDRLTLLLGANAAGDLLVCPSENPRALKNDAKSTLPVLCKWNNKAWMTAHLFTAWCAEYFKPTVETYCSEKKIPFKVLLLIDNAPGHPRALMEMYDEINVVFMPVNTTSILQPMDQGVISIFQFTILDAIKNICDSWEAVKISTRVWKKLIPTLMDDFEGFETSVEEVTADVVETARELELEVEPEDVTELLQSHDKTLAEEELLLRDEQRKWFLEMESTPGEDTVNIVEMTTKDLA</sequence>
<dbReference type="InterPro" id="IPR006600">
    <property type="entry name" value="HTH_CenpB_DNA-bd_dom"/>
</dbReference>
<dbReference type="InterPro" id="IPR009057">
    <property type="entry name" value="Homeodomain-like_sf"/>
</dbReference>
<dbReference type="AlphaFoldDB" id="A0A8C4JN34"/>
<comment type="subcellular location">
    <subcellularLocation>
        <location evidence="1">Nucleus</location>
    </subcellularLocation>
</comment>
<dbReference type="Pfam" id="PF04218">
    <property type="entry name" value="CENP-B_N"/>
    <property type="match status" value="1"/>
</dbReference>
<evidence type="ECO:0000256" key="3">
    <source>
        <dbReference type="ARBA" id="ARBA00023242"/>
    </source>
</evidence>
<evidence type="ECO:0000256" key="1">
    <source>
        <dbReference type="ARBA" id="ARBA00004123"/>
    </source>
</evidence>
<reference evidence="5" key="1">
    <citation type="submission" date="2025-08" db="UniProtKB">
        <authorList>
            <consortium name="Ensembl"/>
        </authorList>
    </citation>
    <scope>IDENTIFICATION</scope>
</reference>
<feature type="domain" description="HTH CENPB-type" evidence="4">
    <location>
        <begin position="41"/>
        <end position="120"/>
    </location>
</feature>
<keyword evidence="6" id="KW-1185">Reference proteome</keyword>
<keyword evidence="2" id="KW-0238">DNA-binding</keyword>
<dbReference type="Ensembl" id="ENSDNVT00000011015.1">
    <property type="protein sequence ID" value="ENSDNVP00000009149.1"/>
    <property type="gene ID" value="ENSDNVG00000006482.1"/>
</dbReference>